<dbReference type="Proteomes" id="UP000249467">
    <property type="component" value="Unassembled WGS sequence"/>
</dbReference>
<dbReference type="NCBIfam" id="TIGR00581">
    <property type="entry name" value="moaC"/>
    <property type="match status" value="1"/>
</dbReference>
<sequence length="170" mass="18189">MDTNTLQSLSHLDQNGNAQMVDVTHKPSTVRRAIAMCEISMKTTTLDAIQAGNLPKGDVLGTAKLAGIMAAKQTANLIPMCHPLNLTNVDVKIMLDENIPGYQIEAEVKTKAETGVEMEAMTAVTIAALTIYDMAKSLEKTMIISNTRLVHKSGGKSGDFNAPKGESCDI</sequence>
<dbReference type="EMBL" id="QBML01000031">
    <property type="protein sequence ID" value="PZO37390.1"/>
    <property type="molecule type" value="Genomic_DNA"/>
</dbReference>
<dbReference type="InterPro" id="IPR050105">
    <property type="entry name" value="MoCo_biosynth_MoaA/MoaC"/>
</dbReference>
<dbReference type="InterPro" id="IPR036522">
    <property type="entry name" value="MoaC_sf"/>
</dbReference>
<name>A0A2W4VZF2_9CYAN</name>
<evidence type="ECO:0000313" key="9">
    <source>
        <dbReference type="Proteomes" id="UP000249467"/>
    </source>
</evidence>
<dbReference type="Gene3D" id="3.30.70.640">
    <property type="entry name" value="Molybdopterin cofactor biosynthesis C (MoaC) domain"/>
    <property type="match status" value="1"/>
</dbReference>
<evidence type="ECO:0000256" key="5">
    <source>
        <dbReference type="ARBA" id="ARBA00023239"/>
    </source>
</evidence>
<feature type="binding site" evidence="6">
    <location>
        <begin position="118"/>
        <end position="119"/>
    </location>
    <ligand>
        <name>substrate</name>
    </ligand>
</feature>
<dbReference type="PANTHER" id="PTHR22960">
    <property type="entry name" value="MOLYBDOPTERIN COFACTOR SYNTHESIS PROTEIN A"/>
    <property type="match status" value="1"/>
</dbReference>
<keyword evidence="4 6" id="KW-0501">Molybdenum cofactor biosynthesis</keyword>
<evidence type="ECO:0000259" key="7">
    <source>
        <dbReference type="Pfam" id="PF01967"/>
    </source>
</evidence>
<evidence type="ECO:0000256" key="4">
    <source>
        <dbReference type="ARBA" id="ARBA00023150"/>
    </source>
</evidence>
<dbReference type="UniPathway" id="UPA00344"/>
<keyword evidence="5 6" id="KW-0456">Lyase</keyword>
<comment type="pathway">
    <text evidence="2 6">Cofactor biosynthesis; molybdopterin biosynthesis.</text>
</comment>
<dbReference type="EC" id="4.6.1.17" evidence="3 6"/>
<evidence type="ECO:0000256" key="2">
    <source>
        <dbReference type="ARBA" id="ARBA00005046"/>
    </source>
</evidence>
<feature type="domain" description="Molybdopterin cofactor biosynthesis C (MoaC)" evidence="7">
    <location>
        <begin position="20"/>
        <end position="155"/>
    </location>
</feature>
<evidence type="ECO:0000256" key="3">
    <source>
        <dbReference type="ARBA" id="ARBA00012575"/>
    </source>
</evidence>
<comment type="similarity">
    <text evidence="6">Belongs to the MoaC family.</text>
</comment>
<dbReference type="HAMAP" id="MF_01224_B">
    <property type="entry name" value="MoaC_B"/>
    <property type="match status" value="1"/>
</dbReference>
<accession>A0A2W4VZF2</accession>
<dbReference type="CDD" id="cd01420">
    <property type="entry name" value="MoaC_PE"/>
    <property type="match status" value="1"/>
</dbReference>
<dbReference type="GO" id="GO:0006777">
    <property type="term" value="P:Mo-molybdopterin cofactor biosynthetic process"/>
    <property type="evidence" value="ECO:0007669"/>
    <property type="project" value="UniProtKB-UniRule"/>
</dbReference>
<comment type="function">
    <text evidence="6">Catalyzes the conversion of (8S)-3',8-cyclo-7,8-dihydroguanosine 5'-triphosphate to cyclic pyranopterin monophosphate (cPMP).</text>
</comment>
<proteinExistence type="inferred from homology"/>
<dbReference type="PANTHER" id="PTHR22960:SF29">
    <property type="entry name" value="CYCLIC PYRANOPTERIN MONOPHOSPHATE SYNTHASE"/>
    <property type="match status" value="1"/>
</dbReference>
<comment type="subunit">
    <text evidence="6">Homohexamer; trimer of dimers.</text>
</comment>
<dbReference type="InterPro" id="IPR047594">
    <property type="entry name" value="MoaC_bact/euk"/>
</dbReference>
<comment type="catalytic activity">
    <reaction evidence="1 6">
        <text>(8S)-3',8-cyclo-7,8-dihydroguanosine 5'-triphosphate = cyclic pyranopterin phosphate + diphosphate</text>
        <dbReference type="Rhea" id="RHEA:49580"/>
        <dbReference type="ChEBI" id="CHEBI:33019"/>
        <dbReference type="ChEBI" id="CHEBI:59648"/>
        <dbReference type="ChEBI" id="CHEBI:131766"/>
        <dbReference type="EC" id="4.6.1.17"/>
    </reaction>
</comment>
<dbReference type="AlphaFoldDB" id="A0A2W4VZF2"/>
<dbReference type="SUPFAM" id="SSF55040">
    <property type="entry name" value="Molybdenum cofactor biosynthesis protein C, MoaC"/>
    <property type="match status" value="1"/>
</dbReference>
<feature type="binding site" evidence="6">
    <location>
        <begin position="80"/>
        <end position="82"/>
    </location>
    <ligand>
        <name>substrate</name>
    </ligand>
</feature>
<feature type="active site" evidence="6">
    <location>
        <position position="133"/>
    </location>
</feature>
<dbReference type="NCBIfam" id="NF006870">
    <property type="entry name" value="PRK09364.1"/>
    <property type="match status" value="1"/>
</dbReference>
<organism evidence="8 9">
    <name type="scientific">Pseudanabaena frigida</name>
    <dbReference type="NCBI Taxonomy" id="945775"/>
    <lineage>
        <taxon>Bacteria</taxon>
        <taxon>Bacillati</taxon>
        <taxon>Cyanobacteriota</taxon>
        <taxon>Cyanophyceae</taxon>
        <taxon>Pseudanabaenales</taxon>
        <taxon>Pseudanabaenaceae</taxon>
        <taxon>Pseudanabaena</taxon>
    </lineage>
</organism>
<dbReference type="Pfam" id="PF01967">
    <property type="entry name" value="MoaC"/>
    <property type="match status" value="1"/>
</dbReference>
<protein>
    <recommendedName>
        <fullName evidence="3 6">Cyclic pyranopterin monophosphate synthase</fullName>
        <ecNumber evidence="3 6">4.6.1.17</ecNumber>
    </recommendedName>
    <alternativeName>
        <fullName evidence="6">Molybdenum cofactor biosynthesis protein C</fullName>
    </alternativeName>
</protein>
<comment type="caution">
    <text evidence="8">The sequence shown here is derived from an EMBL/GenBank/DDBJ whole genome shotgun (WGS) entry which is preliminary data.</text>
</comment>
<reference evidence="8 9" key="1">
    <citation type="submission" date="2018-04" db="EMBL/GenBank/DDBJ databases">
        <authorList>
            <person name="Go L.Y."/>
            <person name="Mitchell J.A."/>
        </authorList>
    </citation>
    <scope>NUCLEOTIDE SEQUENCE [LARGE SCALE GENOMIC DNA]</scope>
    <source>
        <strain evidence="8">ULC066bin1</strain>
    </source>
</reference>
<dbReference type="InterPro" id="IPR002820">
    <property type="entry name" value="Mopterin_CF_biosynth-C_dom"/>
</dbReference>
<dbReference type="GO" id="GO:0061799">
    <property type="term" value="F:cyclic pyranopterin monophosphate synthase activity"/>
    <property type="evidence" value="ECO:0007669"/>
    <property type="project" value="UniProtKB-UniRule"/>
</dbReference>
<reference evidence="8 9" key="2">
    <citation type="submission" date="2018-06" db="EMBL/GenBank/DDBJ databases">
        <title>Metagenomic assembly of (sub)arctic Cyanobacteria and their associated microbiome from non-axenic cultures.</title>
        <authorList>
            <person name="Baurain D."/>
        </authorList>
    </citation>
    <scope>NUCLEOTIDE SEQUENCE [LARGE SCALE GENOMIC DNA]</scope>
    <source>
        <strain evidence="8">ULC066bin1</strain>
    </source>
</reference>
<dbReference type="InterPro" id="IPR023045">
    <property type="entry name" value="MoaC"/>
</dbReference>
<gene>
    <name evidence="6 8" type="primary">moaC</name>
    <name evidence="8" type="ORF">DCF19_18830</name>
</gene>
<evidence type="ECO:0000256" key="6">
    <source>
        <dbReference type="HAMAP-Rule" id="MF_01224"/>
    </source>
</evidence>
<evidence type="ECO:0000313" key="8">
    <source>
        <dbReference type="EMBL" id="PZO37390.1"/>
    </source>
</evidence>
<evidence type="ECO:0000256" key="1">
    <source>
        <dbReference type="ARBA" id="ARBA00001637"/>
    </source>
</evidence>